<reference evidence="2" key="1">
    <citation type="submission" date="2019-07" db="EMBL/GenBank/DDBJ databases">
        <title>Shewanella sp. YLB-08 draft genomic sequence.</title>
        <authorList>
            <person name="Yu L."/>
        </authorList>
    </citation>
    <scope>NUCLEOTIDE SEQUENCE [LARGE SCALE GENOMIC DNA]</scope>
    <source>
        <strain evidence="2">JCM 20706</strain>
    </source>
</reference>
<organism evidence="1 2">
    <name type="scientific">Shewanella hanedai</name>
    <name type="common">Alteromonas hanedai</name>
    <dbReference type="NCBI Taxonomy" id="25"/>
    <lineage>
        <taxon>Bacteria</taxon>
        <taxon>Pseudomonadati</taxon>
        <taxon>Pseudomonadota</taxon>
        <taxon>Gammaproteobacteria</taxon>
        <taxon>Alteromonadales</taxon>
        <taxon>Shewanellaceae</taxon>
        <taxon>Shewanella</taxon>
    </lineage>
</organism>
<dbReference type="EMBL" id="VKGK01000015">
    <property type="protein sequence ID" value="TRY13841.1"/>
    <property type="molecule type" value="Genomic_DNA"/>
</dbReference>
<sequence length="219" mass="24657">MSQVTSNEILLRVNTLLNDTAFVRWPKLELLDYLNDAQRAIVLRRPDAYCADIDNFKCVAGTKQSLPADALRLIDIPRNSTGRAIKGSYDRIILDDSYPEWYAGNSASVAELFIYDERNPKTFYLYPGVLIDTELTIVYSKAPPSITLAESDGGALMELDDIFVNATIEWVLYRAYMKDAEYAANPNKSQMYLNAFKTQLGEKSQADEVMASEVVRSRG</sequence>
<dbReference type="Pfam" id="PF24175">
    <property type="entry name" value="SU10_adaptor"/>
    <property type="match status" value="1"/>
</dbReference>
<evidence type="ECO:0000313" key="2">
    <source>
        <dbReference type="Proteomes" id="UP000318126"/>
    </source>
</evidence>
<dbReference type="Proteomes" id="UP000318126">
    <property type="component" value="Unassembled WGS sequence"/>
</dbReference>
<evidence type="ECO:0000313" key="1">
    <source>
        <dbReference type="EMBL" id="TRY13841.1"/>
    </source>
</evidence>
<proteinExistence type="predicted"/>
<dbReference type="OrthoDB" id="9132369at2"/>
<keyword evidence="2" id="KW-1185">Reference proteome</keyword>
<dbReference type="AlphaFoldDB" id="A0A553JN44"/>
<dbReference type="RefSeq" id="WP_144040622.1">
    <property type="nucleotide sequence ID" value="NZ_BMPL01000015.1"/>
</dbReference>
<name>A0A553JN44_SHEHA</name>
<comment type="caution">
    <text evidence="1">The sequence shown here is derived from an EMBL/GenBank/DDBJ whole genome shotgun (WGS) entry which is preliminary data.</text>
</comment>
<dbReference type="InterPro" id="IPR056209">
    <property type="entry name" value="SU10_adaptor"/>
</dbReference>
<protein>
    <submittedName>
        <fullName evidence="1">Uncharacterized protein</fullName>
    </submittedName>
</protein>
<gene>
    <name evidence="1" type="ORF">FN961_13060</name>
</gene>
<accession>A0A553JN44</accession>